<evidence type="ECO:0000313" key="2">
    <source>
        <dbReference type="Proteomes" id="UP000694050"/>
    </source>
</evidence>
<protein>
    <recommendedName>
        <fullName evidence="3">SMP domain-containing protein</fullName>
    </recommendedName>
</protein>
<dbReference type="EMBL" id="JAELUQ010000007">
    <property type="protein sequence ID" value="KAG7411125.1"/>
    <property type="molecule type" value="Genomic_DNA"/>
</dbReference>
<sequence>MSGVEKTIIPMTKEAAARIQSDAARNHKETGFEARAQAAADKNANEVAKEG</sequence>
<dbReference type="Proteomes" id="UP000694050">
    <property type="component" value="Unassembled WGS sequence"/>
</dbReference>
<name>A0A8J5TR69_FUSOX</name>
<gene>
    <name evidence="1" type="ORF">Forpe1208_v010449</name>
</gene>
<evidence type="ECO:0000313" key="1">
    <source>
        <dbReference type="EMBL" id="KAG7411125.1"/>
    </source>
</evidence>
<organism evidence="1 2">
    <name type="scientific">Fusarium oxysporum f. sp. rapae</name>
    <dbReference type="NCBI Taxonomy" id="485398"/>
    <lineage>
        <taxon>Eukaryota</taxon>
        <taxon>Fungi</taxon>
        <taxon>Dikarya</taxon>
        <taxon>Ascomycota</taxon>
        <taxon>Pezizomycotina</taxon>
        <taxon>Sordariomycetes</taxon>
        <taxon>Hypocreomycetidae</taxon>
        <taxon>Hypocreales</taxon>
        <taxon>Nectriaceae</taxon>
        <taxon>Fusarium</taxon>
        <taxon>Fusarium oxysporum species complex</taxon>
    </lineage>
</organism>
<evidence type="ECO:0008006" key="3">
    <source>
        <dbReference type="Google" id="ProtNLM"/>
    </source>
</evidence>
<reference evidence="1" key="1">
    <citation type="submission" date="2021-04" db="EMBL/GenBank/DDBJ databases">
        <title>First draft genome resource for Brassicaceae pathogens Fusarium oxysporum f. sp. raphani and Fusarium oxysporum f. sp. rapae.</title>
        <authorList>
            <person name="Asai S."/>
        </authorList>
    </citation>
    <scope>NUCLEOTIDE SEQUENCE</scope>
    <source>
        <strain evidence="1">Tf1208</strain>
    </source>
</reference>
<comment type="caution">
    <text evidence="1">The sequence shown here is derived from an EMBL/GenBank/DDBJ whole genome shotgun (WGS) entry which is preliminary data.</text>
</comment>
<dbReference type="AlphaFoldDB" id="A0A8J5TR69"/>
<accession>A0A8J5TR69</accession>
<proteinExistence type="predicted"/>